<dbReference type="EMBL" id="BLAX01000001">
    <property type="protein sequence ID" value="GET31435.1"/>
    <property type="molecule type" value="Genomic_DNA"/>
</dbReference>
<name>A0A5M4AU23_9BACT</name>
<keyword evidence="2" id="KW-1185">Reference proteome</keyword>
<gene>
    <name evidence="1" type="ORF">PbJCM13498_02980</name>
</gene>
<reference evidence="1 2" key="1">
    <citation type="submission" date="2019-10" db="EMBL/GenBank/DDBJ databases">
        <title>Prolixibacter strains distinguished by the presence of nitrate reductase genes were adept at nitrate-dependent anaerobic corrosion of metallic iron and carbon steel.</title>
        <authorList>
            <person name="Iino T."/>
            <person name="Shono N."/>
            <person name="Ito K."/>
            <person name="Nakamura R."/>
            <person name="Sueoka K."/>
            <person name="Harayama S."/>
            <person name="Ohkuma M."/>
        </authorList>
    </citation>
    <scope>NUCLEOTIDE SEQUENCE [LARGE SCALE GENOMIC DNA]</scope>
    <source>
        <strain evidence="1 2">JCM 13498</strain>
    </source>
</reference>
<proteinExistence type="predicted"/>
<evidence type="ECO:0000313" key="2">
    <source>
        <dbReference type="Proteomes" id="UP000391834"/>
    </source>
</evidence>
<organism evidence="1 2">
    <name type="scientific">Prolixibacter bellariivorans</name>
    <dbReference type="NCBI Taxonomy" id="314319"/>
    <lineage>
        <taxon>Bacteria</taxon>
        <taxon>Pseudomonadati</taxon>
        <taxon>Bacteroidota</taxon>
        <taxon>Bacteroidia</taxon>
        <taxon>Marinilabiliales</taxon>
        <taxon>Prolixibacteraceae</taxon>
        <taxon>Prolixibacter</taxon>
    </lineage>
</organism>
<dbReference type="Proteomes" id="UP000391834">
    <property type="component" value="Unassembled WGS sequence"/>
</dbReference>
<sequence length="102" mass="11621">MNEVHELSSRKRIAEVRTSEVNNGTNAPYGFFADEVEPAVLNCVDDSKQELKLQLLKTFVVRKHDLNTEQASVARSFTDHALHSIPLNETDDFIYFIESLLL</sequence>
<accession>A0A5M4AU23</accession>
<protein>
    <submittedName>
        <fullName evidence="1">Uncharacterized protein</fullName>
    </submittedName>
</protein>
<dbReference type="AlphaFoldDB" id="A0A5M4AU23"/>
<comment type="caution">
    <text evidence="1">The sequence shown here is derived from an EMBL/GenBank/DDBJ whole genome shotgun (WGS) entry which is preliminary data.</text>
</comment>
<evidence type="ECO:0000313" key="1">
    <source>
        <dbReference type="EMBL" id="GET31435.1"/>
    </source>
</evidence>